<dbReference type="InterPro" id="IPR004358">
    <property type="entry name" value="Sig_transdc_His_kin-like_C"/>
</dbReference>
<gene>
    <name evidence="10" type="ORF">ICT70_14645</name>
</gene>
<dbReference type="InterPro" id="IPR003660">
    <property type="entry name" value="HAMP_dom"/>
</dbReference>
<dbReference type="PANTHER" id="PTHR42878">
    <property type="entry name" value="TWO-COMPONENT HISTIDINE KINASE"/>
    <property type="match status" value="1"/>
</dbReference>
<comment type="catalytic activity">
    <reaction evidence="1">
        <text>ATP + protein L-histidine = ADP + protein N-phospho-L-histidine.</text>
        <dbReference type="EC" id="2.7.13.3"/>
    </reaction>
</comment>
<reference evidence="10" key="1">
    <citation type="submission" date="2020-09" db="EMBL/GenBank/DDBJ databases">
        <title>Pelobacter alkaliphilus sp. nov., a novel anaerobic arsenate-reducing bacterium from terrestrial mud volcano.</title>
        <authorList>
            <person name="Khomyakova M.A."/>
            <person name="Merkel A.Y."/>
            <person name="Slobodkin A.I."/>
        </authorList>
    </citation>
    <scope>NUCLEOTIDE SEQUENCE</scope>
    <source>
        <strain evidence="10">M08fum</strain>
    </source>
</reference>
<feature type="transmembrane region" description="Helical" evidence="7">
    <location>
        <begin position="187"/>
        <end position="207"/>
    </location>
</feature>
<protein>
    <recommendedName>
        <fullName evidence="3">histidine kinase</fullName>
        <ecNumber evidence="3">2.7.13.3</ecNumber>
    </recommendedName>
</protein>
<dbReference type="CDD" id="cd00082">
    <property type="entry name" value="HisKA"/>
    <property type="match status" value="1"/>
</dbReference>
<evidence type="ECO:0000256" key="5">
    <source>
        <dbReference type="ARBA" id="ARBA00022679"/>
    </source>
</evidence>
<dbReference type="InterPro" id="IPR003661">
    <property type="entry name" value="HisK_dim/P_dom"/>
</dbReference>
<dbReference type="SUPFAM" id="SSF158472">
    <property type="entry name" value="HAMP domain-like"/>
    <property type="match status" value="1"/>
</dbReference>
<dbReference type="PROSITE" id="PS50885">
    <property type="entry name" value="HAMP"/>
    <property type="match status" value="1"/>
</dbReference>
<organism evidence="10 11">
    <name type="scientific">Pelovirga terrestris</name>
    <dbReference type="NCBI Taxonomy" id="2771352"/>
    <lineage>
        <taxon>Bacteria</taxon>
        <taxon>Pseudomonadati</taxon>
        <taxon>Thermodesulfobacteriota</taxon>
        <taxon>Desulfuromonadia</taxon>
        <taxon>Geobacterales</taxon>
        <taxon>Geobacteraceae</taxon>
        <taxon>Pelovirga</taxon>
    </lineage>
</organism>
<keyword evidence="7" id="KW-0812">Transmembrane</keyword>
<dbReference type="GO" id="GO:0000155">
    <property type="term" value="F:phosphorelay sensor kinase activity"/>
    <property type="evidence" value="ECO:0007669"/>
    <property type="project" value="InterPro"/>
</dbReference>
<dbReference type="GO" id="GO:0030295">
    <property type="term" value="F:protein kinase activator activity"/>
    <property type="evidence" value="ECO:0007669"/>
    <property type="project" value="TreeGrafter"/>
</dbReference>
<dbReference type="SMART" id="SM00387">
    <property type="entry name" value="HATPase_c"/>
    <property type="match status" value="1"/>
</dbReference>
<name>A0A8J6URT6_9BACT</name>
<comment type="subcellular location">
    <subcellularLocation>
        <location evidence="2">Membrane</location>
    </subcellularLocation>
</comment>
<dbReference type="Gene3D" id="1.10.287.130">
    <property type="match status" value="1"/>
</dbReference>
<sequence length="512" mass="57911">MLLRTLHNSSLRSKIAMLAVPAVLLAFALFASWVIQRQEQTFLNRTQIQMRFITGDFVTHHLKKNYELLERNGLQEIESYSNRYQEDAFNILKEQISVLGGVALLVDASGTIKFSSDPEPERFRPVIARVLVHAANGQQQGPFCPQPEDLSLGYLSCDTYFAPWQLHIIYLLDRQEVTRELLSTRKLYFGGAGIIALLTGLLLFFLINHFVVKRLSFLLSAIERLRKGDYSGRLRLSARDEIGRLAAAFDEMTEQLEKTTSAKDSFNHQLQAANKELESFAYSVSHDLRAPLRAVDGFSQALAEDYGDQLDVDARKYLDYLRQGAQEMGTLIDDLLTLSQSTRGELNLELVDLSLIARAVVDILQQRNPERTVDVTVEPDLKAWCDKRLIKVALENLFGNAWKYTGKTERAKISLTLTREYDKTIEIAIADNGTGFNNDYAGKLFEPFQRLHRKDEFPGSGIGLSTVQRIINRHGGIIRGEGQVGHGAVFYVKLPKERNSHAGYEKDPDRGR</sequence>
<evidence type="ECO:0000313" key="11">
    <source>
        <dbReference type="Proteomes" id="UP000632828"/>
    </source>
</evidence>
<dbReference type="RefSeq" id="WP_191157949.1">
    <property type="nucleotide sequence ID" value="NZ_JACWUN010000030.1"/>
</dbReference>
<feature type="domain" description="HAMP" evidence="9">
    <location>
        <begin position="209"/>
        <end position="261"/>
    </location>
</feature>
<dbReference type="EMBL" id="JACWUN010000030">
    <property type="protein sequence ID" value="MBD1401896.1"/>
    <property type="molecule type" value="Genomic_DNA"/>
</dbReference>
<evidence type="ECO:0000259" key="8">
    <source>
        <dbReference type="PROSITE" id="PS50109"/>
    </source>
</evidence>
<dbReference type="Gene3D" id="6.10.340.10">
    <property type="match status" value="1"/>
</dbReference>
<dbReference type="FunFam" id="3.30.565.10:FF:000006">
    <property type="entry name" value="Sensor histidine kinase WalK"/>
    <property type="match status" value="1"/>
</dbReference>
<evidence type="ECO:0000256" key="3">
    <source>
        <dbReference type="ARBA" id="ARBA00012438"/>
    </source>
</evidence>
<dbReference type="SMART" id="SM00388">
    <property type="entry name" value="HisKA"/>
    <property type="match status" value="1"/>
</dbReference>
<evidence type="ECO:0000256" key="2">
    <source>
        <dbReference type="ARBA" id="ARBA00004370"/>
    </source>
</evidence>
<dbReference type="PRINTS" id="PR00344">
    <property type="entry name" value="BCTRLSENSOR"/>
</dbReference>
<keyword evidence="11" id="KW-1185">Reference proteome</keyword>
<dbReference type="Gene3D" id="3.30.565.10">
    <property type="entry name" value="Histidine kinase-like ATPase, C-terminal domain"/>
    <property type="match status" value="1"/>
</dbReference>
<dbReference type="SMART" id="SM00304">
    <property type="entry name" value="HAMP"/>
    <property type="match status" value="1"/>
</dbReference>
<dbReference type="InterPro" id="IPR005467">
    <property type="entry name" value="His_kinase_dom"/>
</dbReference>
<dbReference type="AlphaFoldDB" id="A0A8J6URT6"/>
<dbReference type="Pfam" id="PF00672">
    <property type="entry name" value="HAMP"/>
    <property type="match status" value="1"/>
</dbReference>
<dbReference type="FunFam" id="1.10.287.130:FF:000101">
    <property type="entry name" value="Sensor histidine kinase"/>
    <property type="match status" value="1"/>
</dbReference>
<evidence type="ECO:0000256" key="6">
    <source>
        <dbReference type="ARBA" id="ARBA00022777"/>
    </source>
</evidence>
<evidence type="ECO:0000259" key="9">
    <source>
        <dbReference type="PROSITE" id="PS50885"/>
    </source>
</evidence>
<accession>A0A8J6URT6</accession>
<dbReference type="Pfam" id="PF02518">
    <property type="entry name" value="HATPase_c"/>
    <property type="match status" value="1"/>
</dbReference>
<dbReference type="InterPro" id="IPR036890">
    <property type="entry name" value="HATPase_C_sf"/>
</dbReference>
<dbReference type="GO" id="GO:0007234">
    <property type="term" value="P:osmosensory signaling via phosphorelay pathway"/>
    <property type="evidence" value="ECO:0007669"/>
    <property type="project" value="TreeGrafter"/>
</dbReference>
<dbReference type="PROSITE" id="PS50109">
    <property type="entry name" value="HIS_KIN"/>
    <property type="match status" value="1"/>
</dbReference>
<dbReference type="CDD" id="cd06225">
    <property type="entry name" value="HAMP"/>
    <property type="match status" value="1"/>
</dbReference>
<dbReference type="Proteomes" id="UP000632828">
    <property type="component" value="Unassembled WGS sequence"/>
</dbReference>
<dbReference type="Pfam" id="PF00512">
    <property type="entry name" value="HisKA"/>
    <property type="match status" value="1"/>
</dbReference>
<dbReference type="PANTHER" id="PTHR42878:SF15">
    <property type="entry name" value="BACTERIOPHYTOCHROME"/>
    <property type="match status" value="1"/>
</dbReference>
<keyword evidence="7" id="KW-0472">Membrane</keyword>
<keyword evidence="6" id="KW-0418">Kinase</keyword>
<dbReference type="InterPro" id="IPR003594">
    <property type="entry name" value="HATPase_dom"/>
</dbReference>
<dbReference type="InterPro" id="IPR050351">
    <property type="entry name" value="BphY/WalK/GraS-like"/>
</dbReference>
<proteinExistence type="predicted"/>
<keyword evidence="5" id="KW-0808">Transferase</keyword>
<dbReference type="EC" id="2.7.13.3" evidence="3"/>
<dbReference type="SUPFAM" id="SSF55874">
    <property type="entry name" value="ATPase domain of HSP90 chaperone/DNA topoisomerase II/histidine kinase"/>
    <property type="match status" value="1"/>
</dbReference>
<feature type="domain" description="Histidine kinase" evidence="8">
    <location>
        <begin position="283"/>
        <end position="498"/>
    </location>
</feature>
<dbReference type="SUPFAM" id="SSF47384">
    <property type="entry name" value="Homodimeric domain of signal transducing histidine kinase"/>
    <property type="match status" value="1"/>
</dbReference>
<evidence type="ECO:0000256" key="1">
    <source>
        <dbReference type="ARBA" id="ARBA00000085"/>
    </source>
</evidence>
<evidence type="ECO:0000256" key="7">
    <source>
        <dbReference type="SAM" id="Phobius"/>
    </source>
</evidence>
<keyword evidence="4" id="KW-0597">Phosphoprotein</keyword>
<evidence type="ECO:0000256" key="4">
    <source>
        <dbReference type="ARBA" id="ARBA00022553"/>
    </source>
</evidence>
<dbReference type="InterPro" id="IPR036097">
    <property type="entry name" value="HisK_dim/P_sf"/>
</dbReference>
<evidence type="ECO:0000313" key="10">
    <source>
        <dbReference type="EMBL" id="MBD1401896.1"/>
    </source>
</evidence>
<comment type="caution">
    <text evidence="10">The sequence shown here is derived from an EMBL/GenBank/DDBJ whole genome shotgun (WGS) entry which is preliminary data.</text>
</comment>
<dbReference type="GO" id="GO:0000156">
    <property type="term" value="F:phosphorelay response regulator activity"/>
    <property type="evidence" value="ECO:0007669"/>
    <property type="project" value="TreeGrafter"/>
</dbReference>
<dbReference type="GO" id="GO:0016020">
    <property type="term" value="C:membrane"/>
    <property type="evidence" value="ECO:0007669"/>
    <property type="project" value="UniProtKB-SubCell"/>
</dbReference>
<keyword evidence="7" id="KW-1133">Transmembrane helix</keyword>